<evidence type="ECO:0000256" key="5">
    <source>
        <dbReference type="ARBA" id="ARBA00023136"/>
    </source>
</evidence>
<evidence type="ECO:0000313" key="7">
    <source>
        <dbReference type="EMBL" id="ASQ30726.1"/>
    </source>
</evidence>
<evidence type="ECO:0000256" key="1">
    <source>
        <dbReference type="ARBA" id="ARBA00004651"/>
    </source>
</evidence>
<evidence type="ECO:0000256" key="4">
    <source>
        <dbReference type="ARBA" id="ARBA00022989"/>
    </source>
</evidence>
<feature type="transmembrane region" description="Helical" evidence="6">
    <location>
        <begin position="219"/>
        <end position="236"/>
    </location>
</feature>
<feature type="transmembrane region" description="Helical" evidence="6">
    <location>
        <begin position="135"/>
        <end position="155"/>
    </location>
</feature>
<feature type="transmembrane region" description="Helical" evidence="6">
    <location>
        <begin position="310"/>
        <end position="341"/>
    </location>
</feature>
<comment type="subcellular location">
    <subcellularLocation>
        <location evidence="1">Cell membrane</location>
        <topology evidence="1">Multi-pass membrane protein</topology>
    </subcellularLocation>
</comment>
<proteinExistence type="predicted"/>
<evidence type="ECO:0000313" key="8">
    <source>
        <dbReference type="Proteomes" id="UP000201169"/>
    </source>
</evidence>
<dbReference type="Pfam" id="PF02040">
    <property type="entry name" value="ArsB"/>
    <property type="match status" value="1"/>
</dbReference>
<reference evidence="7 8" key="1">
    <citation type="submission" date="2017-07" db="EMBL/GenBank/DDBJ databases">
        <title>Analysis of two Campylobacter avium genomes and identification of a novel hippuricase gene.</title>
        <authorList>
            <person name="Miller W.G."/>
            <person name="Chapman M.H."/>
            <person name="Yee E."/>
            <person name="Revez J."/>
            <person name="Bono J.L."/>
            <person name="Rossi M."/>
        </authorList>
    </citation>
    <scope>NUCLEOTIDE SEQUENCE [LARGE SCALE GENOMIC DNA]</scope>
    <source>
        <strain evidence="7 8">LMG 24591</strain>
    </source>
</reference>
<feature type="transmembrane region" description="Helical" evidence="6">
    <location>
        <begin position="392"/>
        <end position="421"/>
    </location>
</feature>
<dbReference type="KEGG" id="cavi:CAV_1074"/>
<dbReference type="RefSeq" id="WP_094325478.1">
    <property type="nucleotide sequence ID" value="NZ_CP022347.1"/>
</dbReference>
<dbReference type="OrthoDB" id="9774335at2"/>
<feature type="transmembrane region" description="Helical" evidence="6">
    <location>
        <begin position="175"/>
        <end position="198"/>
    </location>
</feature>
<evidence type="ECO:0000256" key="3">
    <source>
        <dbReference type="ARBA" id="ARBA00022692"/>
    </source>
</evidence>
<gene>
    <name evidence="7" type="ORF">CAV_1074</name>
</gene>
<keyword evidence="8" id="KW-1185">Reference proteome</keyword>
<protein>
    <submittedName>
        <fullName evidence="7">Arsenite efflux membrane protein</fullName>
    </submittedName>
</protein>
<dbReference type="PANTHER" id="PTHR43302">
    <property type="entry name" value="TRANSPORTER ARSB-RELATED"/>
    <property type="match status" value="1"/>
</dbReference>
<dbReference type="GO" id="GO:0015105">
    <property type="term" value="F:arsenite transmembrane transporter activity"/>
    <property type="evidence" value="ECO:0007669"/>
    <property type="project" value="InterPro"/>
</dbReference>
<feature type="transmembrane region" description="Helical" evidence="6">
    <location>
        <begin position="45"/>
        <end position="64"/>
    </location>
</feature>
<evidence type="ECO:0000256" key="6">
    <source>
        <dbReference type="SAM" id="Phobius"/>
    </source>
</evidence>
<sequence>MAYLLFIACMLFIYIRPFSLPIWFSSVLFAFLAYILSLLSFDDIIFVFSIVTDSTVALLALILLSMSFDKLGFFAHLASFIAFKKISSFSFFLLLSILTSFVSFVFANDGAILVLTPIIYILFSNSKFFKKDKASLIFFLLCLSFLSDFASNLFIFSNLTNIITAKIFDIALLEFTFFMLAPQLFAILAFLLLAYLPFRKKLPRYLYFNAKLAGVKKKDIVFCYALLVFLLIFLFLSLLKLYISLLIASFIAFVYAFLSKKFSLVSFVKQAPFSVLAFSLGLFVVVFTLKNAGLLELLSGIFAPLKDSSLFLQIFSVGFFSAFASSFANNLPAVFLGDLALSSFNLDEARTKILAYANLLACNIGSKFTPIGSLATLLWLHSLARYGIKISFLKYIAFSFFITFFVLCASLLGLSLSVFLLA</sequence>
<dbReference type="GO" id="GO:0005886">
    <property type="term" value="C:plasma membrane"/>
    <property type="evidence" value="ECO:0007669"/>
    <property type="project" value="UniProtKB-SubCell"/>
</dbReference>
<dbReference type="EMBL" id="CP022347">
    <property type="protein sequence ID" value="ASQ30726.1"/>
    <property type="molecule type" value="Genomic_DNA"/>
</dbReference>
<feature type="transmembrane region" description="Helical" evidence="6">
    <location>
        <begin position="271"/>
        <end position="290"/>
    </location>
</feature>
<dbReference type="AlphaFoldDB" id="A0A222MYQ2"/>
<name>A0A222MYQ2_9BACT</name>
<organism evidence="7 8">
    <name type="scientific">Campylobacter avium LMG 24591</name>
    <dbReference type="NCBI Taxonomy" id="522484"/>
    <lineage>
        <taxon>Bacteria</taxon>
        <taxon>Pseudomonadati</taxon>
        <taxon>Campylobacterota</taxon>
        <taxon>Epsilonproteobacteria</taxon>
        <taxon>Campylobacterales</taxon>
        <taxon>Campylobacteraceae</taxon>
        <taxon>Campylobacter</taxon>
    </lineage>
</organism>
<accession>A0A222MYQ2</accession>
<dbReference type="InterPro" id="IPR000802">
    <property type="entry name" value="Arsenical_pump_ArsB"/>
</dbReference>
<feature type="transmembrane region" description="Helical" evidence="6">
    <location>
        <begin position="353"/>
        <end position="380"/>
    </location>
</feature>
<evidence type="ECO:0000256" key="2">
    <source>
        <dbReference type="ARBA" id="ARBA00022475"/>
    </source>
</evidence>
<dbReference type="PRINTS" id="PR00758">
    <property type="entry name" value="ARSENICPUMP"/>
</dbReference>
<keyword evidence="3 6" id="KW-0812">Transmembrane</keyword>
<feature type="transmembrane region" description="Helical" evidence="6">
    <location>
        <begin position="101"/>
        <end position="123"/>
    </location>
</feature>
<feature type="transmembrane region" description="Helical" evidence="6">
    <location>
        <begin position="20"/>
        <end position="39"/>
    </location>
</feature>
<dbReference type="PANTHER" id="PTHR43302:SF5">
    <property type="entry name" value="TRANSPORTER ARSB-RELATED"/>
    <property type="match status" value="1"/>
</dbReference>
<dbReference type="Proteomes" id="UP000201169">
    <property type="component" value="Chromosome"/>
</dbReference>
<keyword evidence="5 6" id="KW-0472">Membrane</keyword>
<keyword evidence="4 6" id="KW-1133">Transmembrane helix</keyword>
<keyword evidence="2" id="KW-1003">Cell membrane</keyword>
<feature type="transmembrane region" description="Helical" evidence="6">
    <location>
        <begin position="71"/>
        <end position="95"/>
    </location>
</feature>
<feature type="transmembrane region" description="Helical" evidence="6">
    <location>
        <begin position="242"/>
        <end position="259"/>
    </location>
</feature>